<comment type="similarity">
    <text evidence="1 12">Belongs to the Nth/MutY family.</text>
</comment>
<dbReference type="InterPro" id="IPR003265">
    <property type="entry name" value="HhH-GPD_domain"/>
</dbReference>
<organism evidence="14 15">
    <name type="scientific">Oceanidesulfovibrio indonesiensis</name>
    <dbReference type="NCBI Taxonomy" id="54767"/>
    <lineage>
        <taxon>Bacteria</taxon>
        <taxon>Pseudomonadati</taxon>
        <taxon>Thermodesulfobacteriota</taxon>
        <taxon>Desulfovibrionia</taxon>
        <taxon>Desulfovibrionales</taxon>
        <taxon>Desulfovibrionaceae</taxon>
        <taxon>Oceanidesulfovibrio</taxon>
    </lineage>
</organism>
<keyword evidence="15" id="KW-1185">Reference proteome</keyword>
<dbReference type="InterPro" id="IPR011257">
    <property type="entry name" value="DNA_glycosylase"/>
</dbReference>
<comment type="cofactor">
    <cofactor evidence="12">
        <name>[4Fe-4S] cluster</name>
        <dbReference type="ChEBI" id="CHEBI:49883"/>
    </cofactor>
    <text evidence="12">Binds 1 [4Fe-4S] cluster.</text>
</comment>
<evidence type="ECO:0000313" key="15">
    <source>
        <dbReference type="Proteomes" id="UP000448292"/>
    </source>
</evidence>
<keyword evidence="14" id="KW-0255">Endonuclease</keyword>
<evidence type="ECO:0000256" key="4">
    <source>
        <dbReference type="ARBA" id="ARBA00022763"/>
    </source>
</evidence>
<feature type="binding site" evidence="12">
    <location>
        <position position="197"/>
    </location>
    <ligand>
        <name>[4Fe-4S] cluster</name>
        <dbReference type="ChEBI" id="CHEBI:49883"/>
    </ligand>
</feature>
<dbReference type="EMBL" id="QMIE01000003">
    <property type="protein sequence ID" value="TVM18792.1"/>
    <property type="molecule type" value="Genomic_DNA"/>
</dbReference>
<proteinExistence type="inferred from homology"/>
<evidence type="ECO:0000256" key="6">
    <source>
        <dbReference type="ARBA" id="ARBA00023004"/>
    </source>
</evidence>
<dbReference type="Gene3D" id="1.10.1670.10">
    <property type="entry name" value="Helix-hairpin-Helix base-excision DNA repair enzymes (C-terminal)"/>
    <property type="match status" value="1"/>
</dbReference>
<dbReference type="AlphaFoldDB" id="A0A7M3MH96"/>
<dbReference type="Pfam" id="PF00730">
    <property type="entry name" value="HhH-GPD"/>
    <property type="match status" value="1"/>
</dbReference>
<evidence type="ECO:0000259" key="13">
    <source>
        <dbReference type="SMART" id="SM00478"/>
    </source>
</evidence>
<keyword evidence="2 12" id="KW-0004">4Fe-4S</keyword>
<gene>
    <name evidence="12 14" type="primary">nth</name>
    <name evidence="14" type="ORF">DPQ33_04795</name>
</gene>
<dbReference type="PIRSF" id="PIRSF001435">
    <property type="entry name" value="Nth"/>
    <property type="match status" value="1"/>
</dbReference>
<dbReference type="EC" id="4.2.99.18" evidence="12"/>
<dbReference type="NCBIfam" id="TIGR01083">
    <property type="entry name" value="nth"/>
    <property type="match status" value="1"/>
</dbReference>
<keyword evidence="10 12" id="KW-0456">Lyase</keyword>
<dbReference type="Proteomes" id="UP000448292">
    <property type="component" value="Unassembled WGS sequence"/>
</dbReference>
<keyword evidence="6 12" id="KW-0408">Iron</keyword>
<evidence type="ECO:0000256" key="12">
    <source>
        <dbReference type="HAMAP-Rule" id="MF_00942"/>
    </source>
</evidence>
<dbReference type="RefSeq" id="WP_144302058.1">
    <property type="nucleotide sequence ID" value="NZ_QMIE01000003.1"/>
</dbReference>
<evidence type="ECO:0000256" key="5">
    <source>
        <dbReference type="ARBA" id="ARBA00022801"/>
    </source>
</evidence>
<keyword evidence="4 12" id="KW-0227">DNA damage</keyword>
<reference evidence="14 15" key="1">
    <citation type="submission" date="2018-06" db="EMBL/GenBank/DDBJ databases">
        <title>Complete genome of Desulfovibrio indonesiensis P37SLT.</title>
        <authorList>
            <person name="Crispim J.S."/>
            <person name="Vidigal P.M.P."/>
            <person name="Silva L.C.F."/>
            <person name="Laguardia C.N."/>
            <person name="Araujo L.C."/>
            <person name="Dias R.S."/>
            <person name="Sousa M.P."/>
            <person name="Paula S.O."/>
            <person name="Silva C."/>
        </authorList>
    </citation>
    <scope>NUCLEOTIDE SEQUENCE [LARGE SCALE GENOMIC DNA]</scope>
    <source>
        <strain evidence="14 15">P37SLT</strain>
    </source>
</reference>
<dbReference type="SMART" id="SM00478">
    <property type="entry name" value="ENDO3c"/>
    <property type="match status" value="1"/>
</dbReference>
<dbReference type="SUPFAM" id="SSF48150">
    <property type="entry name" value="DNA-glycosylase"/>
    <property type="match status" value="1"/>
</dbReference>
<evidence type="ECO:0000256" key="11">
    <source>
        <dbReference type="ARBA" id="ARBA00023295"/>
    </source>
</evidence>
<keyword evidence="8 12" id="KW-0238">DNA-binding</keyword>
<evidence type="ECO:0000256" key="8">
    <source>
        <dbReference type="ARBA" id="ARBA00023125"/>
    </source>
</evidence>
<dbReference type="SMART" id="SM00525">
    <property type="entry name" value="FES"/>
    <property type="match status" value="1"/>
</dbReference>
<keyword evidence="11 12" id="KW-0326">Glycosidase</keyword>
<dbReference type="InterPro" id="IPR003651">
    <property type="entry name" value="Endonuclease3_FeS-loop_motif"/>
</dbReference>
<feature type="binding site" evidence="12">
    <location>
        <position position="207"/>
    </location>
    <ligand>
        <name>[4Fe-4S] cluster</name>
        <dbReference type="ChEBI" id="CHEBI:49883"/>
    </ligand>
</feature>
<dbReference type="GO" id="GO:0006285">
    <property type="term" value="P:base-excision repair, AP site formation"/>
    <property type="evidence" value="ECO:0007669"/>
    <property type="project" value="TreeGrafter"/>
</dbReference>
<comment type="catalytic activity">
    <reaction evidence="12">
        <text>2'-deoxyribonucleotide-(2'-deoxyribose 5'-phosphate)-2'-deoxyribonucleotide-DNA = a 3'-end 2'-deoxyribonucleotide-(2,3-dehydro-2,3-deoxyribose 5'-phosphate)-DNA + a 5'-end 5'-phospho-2'-deoxyribonucleoside-DNA + H(+)</text>
        <dbReference type="Rhea" id="RHEA:66592"/>
        <dbReference type="Rhea" id="RHEA-COMP:13180"/>
        <dbReference type="Rhea" id="RHEA-COMP:16897"/>
        <dbReference type="Rhea" id="RHEA-COMP:17067"/>
        <dbReference type="ChEBI" id="CHEBI:15378"/>
        <dbReference type="ChEBI" id="CHEBI:136412"/>
        <dbReference type="ChEBI" id="CHEBI:157695"/>
        <dbReference type="ChEBI" id="CHEBI:167181"/>
        <dbReference type="EC" id="4.2.99.18"/>
    </reaction>
</comment>
<evidence type="ECO:0000256" key="7">
    <source>
        <dbReference type="ARBA" id="ARBA00023014"/>
    </source>
</evidence>
<evidence type="ECO:0000256" key="10">
    <source>
        <dbReference type="ARBA" id="ARBA00023239"/>
    </source>
</evidence>
<dbReference type="InterPro" id="IPR023170">
    <property type="entry name" value="HhH_base_excis_C"/>
</dbReference>
<comment type="function">
    <text evidence="12">DNA repair enzyme that has both DNA N-glycosylase activity and AP-lyase activity. The DNA N-glycosylase activity releases various damaged pyrimidines from DNA by cleaving the N-glycosidic bond, leaving an AP (apurinic/apyrimidinic) site. The AP-lyase activity cleaves the phosphodiester bond 3' to the AP site by a beta-elimination, leaving a 3'-terminal unsaturated sugar and a product with a terminal 5'-phosphate.</text>
</comment>
<keyword evidence="3 12" id="KW-0479">Metal-binding</keyword>
<dbReference type="CDD" id="cd00056">
    <property type="entry name" value="ENDO3c"/>
    <property type="match status" value="1"/>
</dbReference>
<sequence>MASSLKASSPPEQRAREVLARLGARYENPESALVHRNPWELLVATVLAAQCTDERVNKVTPELFKRWPDPASLAQAEQGEIEEVVRSTGFFRNKAKNLKAAAQMVEQEFGGELPKSLAELTRLPGVARKTANIILGQCFGIHEGVAVDTHVKRLSYRLGFTESQDVKRIERDLMALFPQDRWGDLNHYLVFLGREVCKARKPQCPECPLEDICPKNGV</sequence>
<dbReference type="HAMAP" id="MF_00942">
    <property type="entry name" value="Nth"/>
    <property type="match status" value="1"/>
</dbReference>
<dbReference type="PANTHER" id="PTHR10359:SF18">
    <property type="entry name" value="ENDONUCLEASE III"/>
    <property type="match status" value="1"/>
</dbReference>
<comment type="caution">
    <text evidence="14">The sequence shown here is derived from an EMBL/GenBank/DDBJ whole genome shotgun (WGS) entry which is preliminary data.</text>
</comment>
<evidence type="ECO:0000313" key="14">
    <source>
        <dbReference type="EMBL" id="TVM18792.1"/>
    </source>
</evidence>
<dbReference type="GO" id="GO:0003677">
    <property type="term" value="F:DNA binding"/>
    <property type="evidence" value="ECO:0007669"/>
    <property type="project" value="UniProtKB-UniRule"/>
</dbReference>
<accession>A0A7M3MH96</accession>
<feature type="binding site" evidence="12">
    <location>
        <position position="213"/>
    </location>
    <ligand>
        <name>[4Fe-4S] cluster</name>
        <dbReference type="ChEBI" id="CHEBI:49883"/>
    </ligand>
</feature>
<evidence type="ECO:0000256" key="1">
    <source>
        <dbReference type="ARBA" id="ARBA00008343"/>
    </source>
</evidence>
<dbReference type="FunFam" id="1.10.1670.10:FF:000001">
    <property type="entry name" value="Endonuclease III"/>
    <property type="match status" value="1"/>
</dbReference>
<protein>
    <recommendedName>
        <fullName evidence="12">Endonuclease III</fullName>
        <ecNumber evidence="12">4.2.99.18</ecNumber>
    </recommendedName>
    <alternativeName>
        <fullName evidence="12">DNA-(apurinic or apyrimidinic site) lyase</fullName>
    </alternativeName>
</protein>
<keyword evidence="14" id="KW-0540">Nuclease</keyword>
<dbReference type="OrthoDB" id="9800977at2"/>
<name>A0A7M3MH96_9BACT</name>
<feature type="binding site" evidence="12">
    <location>
        <position position="204"/>
    </location>
    <ligand>
        <name>[4Fe-4S] cluster</name>
        <dbReference type="ChEBI" id="CHEBI:49883"/>
    </ligand>
</feature>
<dbReference type="FunFam" id="1.10.340.30:FF:000001">
    <property type="entry name" value="Endonuclease III"/>
    <property type="match status" value="1"/>
</dbReference>
<keyword evidence="9 12" id="KW-0234">DNA repair</keyword>
<dbReference type="PANTHER" id="PTHR10359">
    <property type="entry name" value="A/G-SPECIFIC ADENINE GLYCOSYLASE/ENDONUCLEASE III"/>
    <property type="match status" value="1"/>
</dbReference>
<feature type="domain" description="HhH-GPD" evidence="13">
    <location>
        <begin position="47"/>
        <end position="195"/>
    </location>
</feature>
<dbReference type="InterPro" id="IPR005759">
    <property type="entry name" value="Nth"/>
</dbReference>
<keyword evidence="5 12" id="KW-0378">Hydrolase</keyword>
<dbReference type="GO" id="GO:0051539">
    <property type="term" value="F:4 iron, 4 sulfur cluster binding"/>
    <property type="evidence" value="ECO:0007669"/>
    <property type="project" value="UniProtKB-UniRule"/>
</dbReference>
<evidence type="ECO:0000256" key="3">
    <source>
        <dbReference type="ARBA" id="ARBA00022723"/>
    </source>
</evidence>
<dbReference type="GO" id="GO:0140078">
    <property type="term" value="F:class I DNA-(apurinic or apyrimidinic site) endonuclease activity"/>
    <property type="evidence" value="ECO:0007669"/>
    <property type="project" value="UniProtKB-EC"/>
</dbReference>
<evidence type="ECO:0000256" key="9">
    <source>
        <dbReference type="ARBA" id="ARBA00023204"/>
    </source>
</evidence>
<dbReference type="Pfam" id="PF10576">
    <property type="entry name" value="EndIII_4Fe-2S"/>
    <property type="match status" value="1"/>
</dbReference>
<dbReference type="GO" id="GO:0019104">
    <property type="term" value="F:DNA N-glycosylase activity"/>
    <property type="evidence" value="ECO:0007669"/>
    <property type="project" value="UniProtKB-UniRule"/>
</dbReference>
<evidence type="ECO:0000256" key="2">
    <source>
        <dbReference type="ARBA" id="ARBA00022485"/>
    </source>
</evidence>
<keyword evidence="7 12" id="KW-0411">Iron-sulfur</keyword>
<dbReference type="Gene3D" id="1.10.340.30">
    <property type="entry name" value="Hypothetical protein, domain 2"/>
    <property type="match status" value="1"/>
</dbReference>
<dbReference type="GO" id="GO:0046872">
    <property type="term" value="F:metal ion binding"/>
    <property type="evidence" value="ECO:0007669"/>
    <property type="project" value="UniProtKB-KW"/>
</dbReference>